<evidence type="ECO:0000313" key="6">
    <source>
        <dbReference type="Proteomes" id="UP000010091"/>
    </source>
</evidence>
<evidence type="ECO:0000256" key="4">
    <source>
        <dbReference type="PIRNR" id="PIRNR011312"/>
    </source>
</evidence>
<dbReference type="GO" id="GO:0005730">
    <property type="term" value="C:nucleolus"/>
    <property type="evidence" value="ECO:0007669"/>
    <property type="project" value="InterPro"/>
</dbReference>
<dbReference type="GO" id="GO:0000723">
    <property type="term" value="P:telomere maintenance"/>
    <property type="evidence" value="ECO:0007669"/>
    <property type="project" value="TreeGrafter"/>
</dbReference>
<dbReference type="VEuPathDB" id="FungiDB:CNAG_05288"/>
<evidence type="ECO:0000256" key="2">
    <source>
        <dbReference type="ARBA" id="ARBA00005563"/>
    </source>
</evidence>
<name>T2BNI4_CRYN9</name>
<keyword evidence="6" id="KW-1185">Reference proteome</keyword>
<dbReference type="InterPro" id="IPR007150">
    <property type="entry name" value="HUS1/Mec3"/>
</dbReference>
<keyword evidence="3" id="KW-0539">Nucleus</keyword>
<evidence type="ECO:0000313" key="5">
    <source>
        <dbReference type="EMBL" id="AGV14263.1"/>
    </source>
</evidence>
<dbReference type="GO" id="GO:0035861">
    <property type="term" value="C:site of double-strand break"/>
    <property type="evidence" value="ECO:0007669"/>
    <property type="project" value="TreeGrafter"/>
</dbReference>
<dbReference type="GO" id="GO:0031573">
    <property type="term" value="P:mitotic intra-S DNA damage checkpoint signaling"/>
    <property type="evidence" value="ECO:0007669"/>
    <property type="project" value="TreeGrafter"/>
</dbReference>
<gene>
    <name evidence="5" type="ORF">CNAG_05288</name>
</gene>
<dbReference type="RefSeq" id="XP_012048832.1">
    <property type="nucleotide sequence ID" value="XM_012193442.1"/>
</dbReference>
<dbReference type="PANTHER" id="PTHR12900">
    <property type="entry name" value="MITOTIC AND DNA DAMAGE CHECKPOINT PROTEIN HUS1"/>
    <property type="match status" value="1"/>
</dbReference>
<reference evidence="5 6" key="1">
    <citation type="journal article" date="2014" name="PLoS Genet.">
        <title>Analysis of the genome and transcriptome of Cryptococcus neoformans var. grubii reveals complex RNA expression and microevolution leading to virulence attenuation.</title>
        <authorList>
            <person name="Janbon G."/>
            <person name="Ormerod K.L."/>
            <person name="Paulet D."/>
            <person name="Byrnes E.J.III."/>
            <person name="Yadav V."/>
            <person name="Chatterjee G."/>
            <person name="Mullapudi N."/>
            <person name="Hon C.C."/>
            <person name="Billmyre R.B."/>
            <person name="Brunel F."/>
            <person name="Bahn Y.S."/>
            <person name="Chen W."/>
            <person name="Chen Y."/>
            <person name="Chow E.W."/>
            <person name="Coppee J.Y."/>
            <person name="Floyd-Averette A."/>
            <person name="Gaillardin C."/>
            <person name="Gerik K.J."/>
            <person name="Goldberg J."/>
            <person name="Gonzalez-Hilarion S."/>
            <person name="Gujja S."/>
            <person name="Hamlin J.L."/>
            <person name="Hsueh Y.P."/>
            <person name="Ianiri G."/>
            <person name="Jones S."/>
            <person name="Kodira C.D."/>
            <person name="Kozubowski L."/>
            <person name="Lam W."/>
            <person name="Marra M."/>
            <person name="Mesner L.D."/>
            <person name="Mieczkowski P.A."/>
            <person name="Moyrand F."/>
            <person name="Nielsen K."/>
            <person name="Proux C."/>
            <person name="Rossignol T."/>
            <person name="Schein J.E."/>
            <person name="Sun S."/>
            <person name="Wollschlaeger C."/>
            <person name="Wood I.A."/>
            <person name="Zeng Q."/>
            <person name="Neuveglise C."/>
            <person name="Newlon C.S."/>
            <person name="Perfect J.R."/>
            <person name="Lodge J.K."/>
            <person name="Idnurm A."/>
            <person name="Stajich J.E."/>
            <person name="Kronstad J.W."/>
            <person name="Sanyal K."/>
            <person name="Heitman J."/>
            <person name="Fraser J.A."/>
            <person name="Cuomo C.A."/>
            <person name="Dietrich F.S."/>
        </authorList>
    </citation>
    <scope>NUCLEOTIDE SEQUENCE [LARGE SCALE GENOMIC DNA]</scope>
    <source>
        <strain evidence="6">H99 / ATCC 208821 / CBS 10515 / FGSC 9487</strain>
    </source>
</reference>
<dbReference type="GO" id="GO:0033314">
    <property type="term" value="P:mitotic DNA replication checkpoint signaling"/>
    <property type="evidence" value="ECO:0007669"/>
    <property type="project" value="TreeGrafter"/>
</dbReference>
<dbReference type="GO" id="GO:0000724">
    <property type="term" value="P:double-strand break repair via homologous recombination"/>
    <property type="evidence" value="ECO:0007669"/>
    <property type="project" value="TreeGrafter"/>
</dbReference>
<comment type="similarity">
    <text evidence="2 4">Belongs to the HUS1 family.</text>
</comment>
<dbReference type="Proteomes" id="UP000010091">
    <property type="component" value="Chromosome 4"/>
</dbReference>
<dbReference type="InterPro" id="IPR046938">
    <property type="entry name" value="DNA_clamp_sf"/>
</dbReference>
<comment type="subcellular location">
    <subcellularLocation>
        <location evidence="1">Nucleus</location>
    </subcellularLocation>
</comment>
<dbReference type="GO" id="GO:0030896">
    <property type="term" value="C:checkpoint clamp complex"/>
    <property type="evidence" value="ECO:0007669"/>
    <property type="project" value="InterPro"/>
</dbReference>
<proteinExistence type="inferred from homology"/>
<dbReference type="AlphaFoldDB" id="T2BNI4"/>
<dbReference type="GO" id="GO:0044778">
    <property type="term" value="P:meiotic DNA integrity checkpoint signaling"/>
    <property type="evidence" value="ECO:0007669"/>
    <property type="project" value="TreeGrafter"/>
</dbReference>
<accession>T2BNI4</accession>
<sequence>MRFRTGISNVGLLHKIIRSLAALARSCVIKLSEEQVYFIVPGSESATGVQVWSQVKVSTLFEDYRIESNSNNEIWVEVNLDSLVKVLRSADNSVGGINENMRNSAALSQAEVTLKLNKKQNQPIWAFDIKGYTASRKSMIITHEINVKILSSRRQEDLKEPLCPRPDIHVVLPNLQELRNIVSRLAPVADDVDVSANHVCSTSLTLALPSLYFDNAAWVGMTL</sequence>
<dbReference type="Pfam" id="PF04005">
    <property type="entry name" value="Hus1"/>
    <property type="match status" value="1"/>
</dbReference>
<organism evidence="5 6">
    <name type="scientific">Cryptococcus neoformans (strain H99 / ATCC 208821 / CBS 10515 / FGSC 9487)</name>
    <name type="common">Cryptococcus neoformans var. grubii serotype A</name>
    <dbReference type="NCBI Taxonomy" id="235443"/>
    <lineage>
        <taxon>Eukaryota</taxon>
        <taxon>Fungi</taxon>
        <taxon>Dikarya</taxon>
        <taxon>Basidiomycota</taxon>
        <taxon>Agaricomycotina</taxon>
        <taxon>Tremellomycetes</taxon>
        <taxon>Tremellales</taxon>
        <taxon>Cryptococcaceae</taxon>
        <taxon>Cryptococcus</taxon>
        <taxon>Cryptococcus neoformans species complex</taxon>
    </lineage>
</organism>
<evidence type="ECO:0000256" key="1">
    <source>
        <dbReference type="ARBA" id="ARBA00004123"/>
    </source>
</evidence>
<protein>
    <recommendedName>
        <fullName evidence="4">Checkpoint protein</fullName>
    </recommendedName>
</protein>
<dbReference type="GeneID" id="23888614"/>
<dbReference type="Gene3D" id="3.70.10.10">
    <property type="match status" value="1"/>
</dbReference>
<dbReference type="InterPro" id="IPR016580">
    <property type="entry name" value="HUS1"/>
</dbReference>
<evidence type="ECO:0000256" key="3">
    <source>
        <dbReference type="ARBA" id="ARBA00023242"/>
    </source>
</evidence>
<dbReference type="EMBL" id="CP003823">
    <property type="protein sequence ID" value="AGV14263.1"/>
    <property type="molecule type" value="Genomic_DNA"/>
</dbReference>
<dbReference type="PANTHER" id="PTHR12900:SF0">
    <property type="entry name" value="CHECKPOINT PROTEIN"/>
    <property type="match status" value="1"/>
</dbReference>
<dbReference type="GO" id="GO:0006289">
    <property type="term" value="P:nucleotide-excision repair"/>
    <property type="evidence" value="ECO:0007669"/>
    <property type="project" value="TreeGrafter"/>
</dbReference>
<dbReference type="SUPFAM" id="SSF55979">
    <property type="entry name" value="DNA clamp"/>
    <property type="match status" value="1"/>
</dbReference>
<dbReference type="PIRSF" id="PIRSF011312">
    <property type="entry name" value="Cell_cycle_HUS1"/>
    <property type="match status" value="1"/>
</dbReference>